<protein>
    <submittedName>
        <fullName evidence="1">Class I glutamine amidotransferase-like protein</fullName>
    </submittedName>
</protein>
<dbReference type="Gene3D" id="3.40.50.880">
    <property type="match status" value="1"/>
</dbReference>
<name>A0AAN6MW28_9PEZI</name>
<reference evidence="2" key="1">
    <citation type="journal article" date="2023" name="Mol. Phylogenet. Evol.">
        <title>Genome-scale phylogeny and comparative genomics of the fungal order Sordariales.</title>
        <authorList>
            <person name="Hensen N."/>
            <person name="Bonometti L."/>
            <person name="Westerberg I."/>
            <person name="Brannstrom I.O."/>
            <person name="Guillou S."/>
            <person name="Cros-Aarteil S."/>
            <person name="Calhoun S."/>
            <person name="Haridas S."/>
            <person name="Kuo A."/>
            <person name="Mondo S."/>
            <person name="Pangilinan J."/>
            <person name="Riley R."/>
            <person name="LaButti K."/>
            <person name="Andreopoulos B."/>
            <person name="Lipzen A."/>
            <person name="Chen C."/>
            <person name="Yan M."/>
            <person name="Daum C."/>
            <person name="Ng V."/>
            <person name="Clum A."/>
            <person name="Steindorff A."/>
            <person name="Ohm R.A."/>
            <person name="Martin F."/>
            <person name="Silar P."/>
            <person name="Natvig D.O."/>
            <person name="Lalanne C."/>
            <person name="Gautier V."/>
            <person name="Ament-Velasquez S.L."/>
            <person name="Kruys A."/>
            <person name="Hutchinson M.I."/>
            <person name="Powell A.J."/>
            <person name="Barry K."/>
            <person name="Miller A.N."/>
            <person name="Grigoriev I.V."/>
            <person name="Debuchy R."/>
            <person name="Gladieux P."/>
            <person name="Hiltunen Thoren M."/>
            <person name="Johannesson H."/>
        </authorList>
    </citation>
    <scope>NUCLEOTIDE SEQUENCE [LARGE SCALE GENOMIC DNA]</scope>
    <source>
        <strain evidence="2">CBS 340.73</strain>
    </source>
</reference>
<sequence length="140" mass="15281">MNRQSQHRETTGLFINEALHLYKVLTAAGFKVDLTSKIGSNFRKKLDNIPKAANLDGSKYGANGGIMSFVCHGPTIFAGVVDLSINKPLIKGKEITGFTIELAAQLGAKYSRSFSIWDNYHNPASTASTTRAMVEAFKKL</sequence>
<proteinExistence type="predicted"/>
<keyword evidence="1" id="KW-0315">Glutamine amidotransferase</keyword>
<keyword evidence="2" id="KW-1185">Reference proteome</keyword>
<organism evidence="1 2">
    <name type="scientific">Diplogelasinospora grovesii</name>
    <dbReference type="NCBI Taxonomy" id="303347"/>
    <lineage>
        <taxon>Eukaryota</taxon>
        <taxon>Fungi</taxon>
        <taxon>Dikarya</taxon>
        <taxon>Ascomycota</taxon>
        <taxon>Pezizomycotina</taxon>
        <taxon>Sordariomycetes</taxon>
        <taxon>Sordariomycetidae</taxon>
        <taxon>Sordariales</taxon>
        <taxon>Diplogelasinosporaceae</taxon>
        <taxon>Diplogelasinospora</taxon>
    </lineage>
</organism>
<dbReference type="AlphaFoldDB" id="A0AAN6MW28"/>
<dbReference type="InterPro" id="IPR029062">
    <property type="entry name" value="Class_I_gatase-like"/>
</dbReference>
<comment type="caution">
    <text evidence="1">The sequence shown here is derived from an EMBL/GenBank/DDBJ whole genome shotgun (WGS) entry which is preliminary data.</text>
</comment>
<dbReference type="SUPFAM" id="SSF52317">
    <property type="entry name" value="Class I glutamine amidotransferase-like"/>
    <property type="match status" value="1"/>
</dbReference>
<dbReference type="Proteomes" id="UP001303473">
    <property type="component" value="Unassembled WGS sequence"/>
</dbReference>
<dbReference type="EMBL" id="MU854025">
    <property type="protein sequence ID" value="KAK3934125.1"/>
    <property type="molecule type" value="Genomic_DNA"/>
</dbReference>
<evidence type="ECO:0000313" key="1">
    <source>
        <dbReference type="EMBL" id="KAK3934125.1"/>
    </source>
</evidence>
<accession>A0AAN6MW28</accession>
<gene>
    <name evidence="1" type="ORF">QBC46DRAFT_368412</name>
</gene>
<evidence type="ECO:0000313" key="2">
    <source>
        <dbReference type="Proteomes" id="UP001303473"/>
    </source>
</evidence>